<keyword evidence="2" id="KW-1185">Reference proteome</keyword>
<accession>A0ABT7XU02</accession>
<gene>
    <name evidence="1" type="ORF">QU481_20805</name>
</gene>
<protein>
    <recommendedName>
        <fullName evidence="3">Methyl-accepting transducer domain-containing protein</fullName>
    </recommendedName>
</protein>
<reference evidence="1" key="1">
    <citation type="submission" date="2023-06" db="EMBL/GenBank/DDBJ databases">
        <authorList>
            <person name="Zhang S."/>
        </authorList>
    </citation>
    <scope>NUCLEOTIDE SEQUENCE</scope>
    <source>
        <strain evidence="1">SG2303</strain>
    </source>
</reference>
<evidence type="ECO:0000313" key="2">
    <source>
        <dbReference type="Proteomes" id="UP001168540"/>
    </source>
</evidence>
<evidence type="ECO:0000313" key="1">
    <source>
        <dbReference type="EMBL" id="MDN0077277.1"/>
    </source>
</evidence>
<dbReference type="Proteomes" id="UP001168540">
    <property type="component" value="Unassembled WGS sequence"/>
</dbReference>
<name>A0ABT7XU02_9NEIS</name>
<dbReference type="EMBL" id="JAUEDK010000060">
    <property type="protein sequence ID" value="MDN0077277.1"/>
    <property type="molecule type" value="Genomic_DNA"/>
</dbReference>
<dbReference type="RefSeq" id="WP_289831921.1">
    <property type="nucleotide sequence ID" value="NZ_JAUEDK010000060.1"/>
</dbReference>
<comment type="caution">
    <text evidence="1">The sequence shown here is derived from an EMBL/GenBank/DDBJ whole genome shotgun (WGS) entry which is preliminary data.</text>
</comment>
<proteinExistence type="predicted"/>
<evidence type="ECO:0008006" key="3">
    <source>
        <dbReference type="Google" id="ProtNLM"/>
    </source>
</evidence>
<organism evidence="1 2">
    <name type="scientific">Crenobacter oryzisoli</name>
    <dbReference type="NCBI Taxonomy" id="3056844"/>
    <lineage>
        <taxon>Bacteria</taxon>
        <taxon>Pseudomonadati</taxon>
        <taxon>Pseudomonadota</taxon>
        <taxon>Betaproteobacteria</taxon>
        <taxon>Neisseriales</taxon>
        <taxon>Neisseriaceae</taxon>
        <taxon>Crenobacter</taxon>
    </lineage>
</organism>
<sequence length="70" mass="7072">MPPSTPSSATSTAPSTPSSWASAAQSALSSILLNIEAVSRLVGNISEAVGHQAEASAQITTELNALLELH</sequence>